<dbReference type="InterPro" id="IPR009044">
    <property type="entry name" value="ssDNA-bd_transcriptional_reg"/>
</dbReference>
<accession>A0A5Q4Z2F3</accession>
<name>A0A5Q4Z2F3_9BURK</name>
<dbReference type="RefSeq" id="WP_165186842.1">
    <property type="nucleotide sequence ID" value="NZ_LR699553.1"/>
</dbReference>
<evidence type="ECO:0000259" key="2">
    <source>
        <dbReference type="Pfam" id="PF02229"/>
    </source>
</evidence>
<gene>
    <name evidence="3" type="ORF">PDMSB3_3396</name>
</gene>
<evidence type="ECO:0000313" key="3">
    <source>
        <dbReference type="EMBL" id="VVD29852.1"/>
    </source>
</evidence>
<keyword evidence="4" id="KW-1185">Reference proteome</keyword>
<dbReference type="KEGG" id="pdio:PDMSB3_3396"/>
<dbReference type="Proteomes" id="UP000325811">
    <property type="component" value="Chromosome I"/>
</dbReference>
<organism evidence="3 4">
    <name type="scientific">Paraburkholderia dioscoreae</name>
    <dbReference type="NCBI Taxonomy" id="2604047"/>
    <lineage>
        <taxon>Bacteria</taxon>
        <taxon>Pseudomonadati</taxon>
        <taxon>Pseudomonadota</taxon>
        <taxon>Betaproteobacteria</taxon>
        <taxon>Burkholderiales</taxon>
        <taxon>Burkholderiaceae</taxon>
        <taxon>Paraburkholderia</taxon>
    </lineage>
</organism>
<dbReference type="EMBL" id="LR699553">
    <property type="protein sequence ID" value="VVD29852.1"/>
    <property type="molecule type" value="Genomic_DNA"/>
</dbReference>
<dbReference type="InterPro" id="IPR003173">
    <property type="entry name" value="PC4_C"/>
</dbReference>
<dbReference type="GO" id="GO:0003677">
    <property type="term" value="F:DNA binding"/>
    <property type="evidence" value="ECO:0007669"/>
    <property type="project" value="InterPro"/>
</dbReference>
<evidence type="ECO:0000313" key="4">
    <source>
        <dbReference type="Proteomes" id="UP000325811"/>
    </source>
</evidence>
<dbReference type="GO" id="GO:0006355">
    <property type="term" value="P:regulation of DNA-templated transcription"/>
    <property type="evidence" value="ECO:0007669"/>
    <property type="project" value="InterPro"/>
</dbReference>
<reference evidence="3 4" key="1">
    <citation type="submission" date="2019-08" db="EMBL/GenBank/DDBJ databases">
        <authorList>
            <person name="Herpell B J."/>
        </authorList>
    </citation>
    <scope>NUCLEOTIDE SEQUENCE [LARGE SCALE GENOMIC DNA]</scope>
    <source>
        <strain evidence="4">Msb3</strain>
    </source>
</reference>
<dbReference type="Pfam" id="PF02229">
    <property type="entry name" value="PC4"/>
    <property type="match status" value="1"/>
</dbReference>
<dbReference type="Gene3D" id="2.30.31.10">
    <property type="entry name" value="Transcriptional Coactivator Pc4, Chain A"/>
    <property type="match status" value="1"/>
</dbReference>
<protein>
    <submittedName>
        <fullName evidence="3">Transcriptional coactivator p15 (PC4)</fullName>
    </submittedName>
</protein>
<feature type="region of interest" description="Disordered" evidence="1">
    <location>
        <begin position="1"/>
        <end position="22"/>
    </location>
</feature>
<dbReference type="AlphaFoldDB" id="A0A5Q4Z2F3"/>
<dbReference type="SUPFAM" id="SSF54447">
    <property type="entry name" value="ssDNA-binding transcriptional regulator domain"/>
    <property type="match status" value="1"/>
</dbReference>
<proteinExistence type="predicted"/>
<evidence type="ECO:0000256" key="1">
    <source>
        <dbReference type="SAM" id="MobiDB-lite"/>
    </source>
</evidence>
<feature type="domain" description="Transcriptional coactivator p15 (PC4) C-terminal" evidence="2">
    <location>
        <begin position="38"/>
        <end position="87"/>
    </location>
</feature>
<sequence length="103" mass="11551">MTNKKTGQHEGRPQSRSWSKEFNTGGEHIIRFLDAVKNASERVRIDVKTYRGNTYIDIRVWYVDAGGEYRPSSKGIMVKPTLAPELLRGIALAAQSFDPKGAN</sequence>